<dbReference type="EMBL" id="WEGK01000001">
    <property type="protein sequence ID" value="MQY17721.1"/>
    <property type="molecule type" value="Genomic_DNA"/>
</dbReference>
<dbReference type="Pfam" id="PF02325">
    <property type="entry name" value="CCB3_YggT"/>
    <property type="match status" value="1"/>
</dbReference>
<feature type="transmembrane region" description="Helical" evidence="1">
    <location>
        <begin position="69"/>
        <end position="90"/>
    </location>
</feature>
<sequence>MALIGMLIGYVLSLFILVMLVRVVLDWIQMLSTSPTAEWLVKGRRIAHSCTEPVIAPVRRVLPPIRAGGMSIDLAFTLVFIAAIILRTIAFSL</sequence>
<evidence type="ECO:0000256" key="1">
    <source>
        <dbReference type="SAM" id="Phobius"/>
    </source>
</evidence>
<gene>
    <name evidence="2" type="ORF">NRB20_07850</name>
</gene>
<dbReference type="AlphaFoldDB" id="A0A7K0CWD3"/>
<comment type="caution">
    <text evidence="2">The sequence shown here is derived from an EMBL/GenBank/DDBJ whole genome shotgun (WGS) entry which is preliminary data.</text>
</comment>
<dbReference type="InterPro" id="IPR003425">
    <property type="entry name" value="CCB3/YggT"/>
</dbReference>
<organism evidence="2 3">
    <name type="scientific">Nocardia macrotermitis</name>
    <dbReference type="NCBI Taxonomy" id="2585198"/>
    <lineage>
        <taxon>Bacteria</taxon>
        <taxon>Bacillati</taxon>
        <taxon>Actinomycetota</taxon>
        <taxon>Actinomycetes</taxon>
        <taxon>Mycobacteriales</taxon>
        <taxon>Nocardiaceae</taxon>
        <taxon>Nocardia</taxon>
    </lineage>
</organism>
<evidence type="ECO:0008006" key="4">
    <source>
        <dbReference type="Google" id="ProtNLM"/>
    </source>
</evidence>
<proteinExistence type="predicted"/>
<dbReference type="OrthoDB" id="3216131at2"/>
<dbReference type="Proteomes" id="UP000438448">
    <property type="component" value="Unassembled WGS sequence"/>
</dbReference>
<evidence type="ECO:0000313" key="2">
    <source>
        <dbReference type="EMBL" id="MQY17721.1"/>
    </source>
</evidence>
<evidence type="ECO:0000313" key="3">
    <source>
        <dbReference type="Proteomes" id="UP000438448"/>
    </source>
</evidence>
<reference evidence="2 3" key="1">
    <citation type="submission" date="2019-10" db="EMBL/GenBank/DDBJ databases">
        <title>Nocardia macrotermitis sp. nov. and Nocardia aurantia sp. nov., isolated from the gut of fungus growing-termite Macrotermes natalensis.</title>
        <authorList>
            <person name="Benndorf R."/>
            <person name="Schwitalla J."/>
            <person name="Martin K."/>
            <person name="De Beer W."/>
            <person name="Kaster A.-K."/>
            <person name="Vollmers J."/>
            <person name="Poulsen M."/>
            <person name="Beemelmanns C."/>
        </authorList>
    </citation>
    <scope>NUCLEOTIDE SEQUENCE [LARGE SCALE GENOMIC DNA]</scope>
    <source>
        <strain evidence="2 3">RB20</strain>
    </source>
</reference>
<keyword evidence="1" id="KW-0812">Transmembrane</keyword>
<protein>
    <recommendedName>
        <fullName evidence="4">YggT family protein</fullName>
    </recommendedName>
</protein>
<dbReference type="GO" id="GO:0016020">
    <property type="term" value="C:membrane"/>
    <property type="evidence" value="ECO:0007669"/>
    <property type="project" value="InterPro"/>
</dbReference>
<accession>A0A7K0CWD3</accession>
<name>A0A7K0CWD3_9NOCA</name>
<dbReference type="RefSeq" id="WP_153407691.1">
    <property type="nucleotide sequence ID" value="NZ_WEGK01000001.1"/>
</dbReference>
<feature type="transmembrane region" description="Helical" evidence="1">
    <location>
        <begin position="6"/>
        <end position="25"/>
    </location>
</feature>
<keyword evidence="1" id="KW-0472">Membrane</keyword>
<keyword evidence="3" id="KW-1185">Reference proteome</keyword>
<keyword evidence="1" id="KW-1133">Transmembrane helix</keyword>